<organism evidence="1 2">
    <name type="scientific">Vigna mungo</name>
    <name type="common">Black gram</name>
    <name type="synonym">Phaseolus mungo</name>
    <dbReference type="NCBI Taxonomy" id="3915"/>
    <lineage>
        <taxon>Eukaryota</taxon>
        <taxon>Viridiplantae</taxon>
        <taxon>Streptophyta</taxon>
        <taxon>Embryophyta</taxon>
        <taxon>Tracheophyta</taxon>
        <taxon>Spermatophyta</taxon>
        <taxon>Magnoliopsida</taxon>
        <taxon>eudicotyledons</taxon>
        <taxon>Gunneridae</taxon>
        <taxon>Pentapetalae</taxon>
        <taxon>rosids</taxon>
        <taxon>fabids</taxon>
        <taxon>Fabales</taxon>
        <taxon>Fabaceae</taxon>
        <taxon>Papilionoideae</taxon>
        <taxon>50 kb inversion clade</taxon>
        <taxon>NPAAA clade</taxon>
        <taxon>indigoferoid/millettioid clade</taxon>
        <taxon>Phaseoleae</taxon>
        <taxon>Vigna</taxon>
    </lineage>
</organism>
<evidence type="ECO:0000313" key="1">
    <source>
        <dbReference type="EMBL" id="WVZ15400.1"/>
    </source>
</evidence>
<reference evidence="1 2" key="1">
    <citation type="journal article" date="2023" name="Life. Sci Alliance">
        <title>Evolutionary insights into 3D genome organization and epigenetic landscape of Vigna mungo.</title>
        <authorList>
            <person name="Junaid A."/>
            <person name="Singh B."/>
            <person name="Bhatia S."/>
        </authorList>
    </citation>
    <scope>NUCLEOTIDE SEQUENCE [LARGE SCALE GENOMIC DNA]</scope>
    <source>
        <strain evidence="1">Urdbean</strain>
    </source>
</reference>
<proteinExistence type="predicted"/>
<dbReference type="EMBL" id="CP144697">
    <property type="protein sequence ID" value="WVZ15400.1"/>
    <property type="molecule type" value="Genomic_DNA"/>
</dbReference>
<dbReference type="Proteomes" id="UP001374535">
    <property type="component" value="Chromosome 4"/>
</dbReference>
<gene>
    <name evidence="1" type="ORF">V8G54_012966</name>
</gene>
<name>A0AAQ3NU69_VIGMU</name>
<dbReference type="AlphaFoldDB" id="A0AAQ3NU69"/>
<evidence type="ECO:0000313" key="2">
    <source>
        <dbReference type="Proteomes" id="UP001374535"/>
    </source>
</evidence>
<accession>A0AAQ3NU69</accession>
<protein>
    <submittedName>
        <fullName evidence="1">Uncharacterized protein</fullName>
    </submittedName>
</protein>
<keyword evidence="2" id="KW-1185">Reference proteome</keyword>
<sequence>MEITCHLSFHKTHKSKILREPTHRPSPQLACVYLLESHRLPRCREQTVPMAETLSPCESWEMTNLRWEDDNRDDDEFLERLPQHAFGVELLEVVLLLLFQIADEGRTTNTSRNDEI</sequence>